<proteinExistence type="predicted"/>
<dbReference type="InParanoid" id="A0A409YWA1"/>
<dbReference type="Proteomes" id="UP000284842">
    <property type="component" value="Unassembled WGS sequence"/>
</dbReference>
<sequence length="232" mass="26982">MYYNVQLPHATVGLIDCFNLEKDWMMGFPRLLNLSLSHMRPLDVRRVLTAMPLLQRLAVDVMVDEPDYEDTSYTKETPVVHENLYILECRQDFETLLPQIQLPRLAQFITEIDDCHPPAFKEFIKRHAGCRRFLSKEGLCTDWEYGKIRDFFQVAPVQHIAIHWTMWEKGCRGSLATIATRSGLGTPQCVIEASRLKLDEKLLHGRLQLGDVPSTECRNRKLHPTGTWWLFN</sequence>
<reference evidence="1 2" key="1">
    <citation type="journal article" date="2018" name="Evol. Lett.">
        <title>Horizontal gene cluster transfer increased hallucinogenic mushroom diversity.</title>
        <authorList>
            <person name="Reynolds H.T."/>
            <person name="Vijayakumar V."/>
            <person name="Gluck-Thaler E."/>
            <person name="Korotkin H.B."/>
            <person name="Matheny P.B."/>
            <person name="Slot J.C."/>
        </authorList>
    </citation>
    <scope>NUCLEOTIDE SEQUENCE [LARGE SCALE GENOMIC DNA]</scope>
    <source>
        <strain evidence="1 2">2629</strain>
    </source>
</reference>
<comment type="caution">
    <text evidence="1">The sequence shown here is derived from an EMBL/GenBank/DDBJ whole genome shotgun (WGS) entry which is preliminary data.</text>
</comment>
<gene>
    <name evidence="1" type="ORF">CVT24_007349</name>
</gene>
<evidence type="ECO:0000313" key="1">
    <source>
        <dbReference type="EMBL" id="PPR07304.1"/>
    </source>
</evidence>
<accession>A0A409YWA1</accession>
<name>A0A409YWA1_9AGAR</name>
<organism evidence="1 2">
    <name type="scientific">Panaeolus cyanescens</name>
    <dbReference type="NCBI Taxonomy" id="181874"/>
    <lineage>
        <taxon>Eukaryota</taxon>
        <taxon>Fungi</taxon>
        <taxon>Dikarya</taxon>
        <taxon>Basidiomycota</taxon>
        <taxon>Agaricomycotina</taxon>
        <taxon>Agaricomycetes</taxon>
        <taxon>Agaricomycetidae</taxon>
        <taxon>Agaricales</taxon>
        <taxon>Agaricineae</taxon>
        <taxon>Galeropsidaceae</taxon>
        <taxon>Panaeolus</taxon>
    </lineage>
</organism>
<dbReference type="AlphaFoldDB" id="A0A409YWA1"/>
<evidence type="ECO:0000313" key="2">
    <source>
        <dbReference type="Proteomes" id="UP000284842"/>
    </source>
</evidence>
<keyword evidence="2" id="KW-1185">Reference proteome</keyword>
<protein>
    <submittedName>
        <fullName evidence="1">Uncharacterized protein</fullName>
    </submittedName>
</protein>
<dbReference type="EMBL" id="NHTK01000476">
    <property type="protein sequence ID" value="PPR07304.1"/>
    <property type="molecule type" value="Genomic_DNA"/>
</dbReference>